<reference evidence="3" key="1">
    <citation type="submission" date="2020-07" db="EMBL/GenBank/DDBJ databases">
        <title>Huge and variable diversity of episymbiotic CPR bacteria and DPANN archaea in groundwater ecosystems.</title>
        <authorList>
            <person name="He C.Y."/>
            <person name="Keren R."/>
            <person name="Whittaker M."/>
            <person name="Farag I.F."/>
            <person name="Doudna J."/>
            <person name="Cate J.H.D."/>
            <person name="Banfield J.F."/>
        </authorList>
    </citation>
    <scope>NUCLEOTIDE SEQUENCE</scope>
    <source>
        <strain evidence="3">NC_groundwater_1664_Pr3_B-0.1um_52_9</strain>
    </source>
</reference>
<name>A0A9D6V3I3_9BACT</name>
<dbReference type="PANTHER" id="PTHR33498">
    <property type="entry name" value="TRANSPOSASE FOR INSERTION SEQUENCE ELEMENT IS1557"/>
    <property type="match status" value="1"/>
</dbReference>
<dbReference type="AlphaFoldDB" id="A0A9D6V3I3"/>
<dbReference type="PANTHER" id="PTHR33498:SF1">
    <property type="entry name" value="TRANSPOSASE FOR INSERTION SEQUENCE ELEMENT IS1557"/>
    <property type="match status" value="1"/>
</dbReference>
<dbReference type="InterPro" id="IPR032877">
    <property type="entry name" value="Transposase_HTH"/>
</dbReference>
<dbReference type="Pfam" id="PF01610">
    <property type="entry name" value="DDE_Tnp_ISL3"/>
    <property type="match status" value="1"/>
</dbReference>
<dbReference type="InterPro" id="IPR047951">
    <property type="entry name" value="Transpos_ISL3"/>
</dbReference>
<evidence type="ECO:0000259" key="1">
    <source>
        <dbReference type="Pfam" id="PF01610"/>
    </source>
</evidence>
<dbReference type="EMBL" id="JACRDE010000445">
    <property type="protein sequence ID" value="MBI5251198.1"/>
    <property type="molecule type" value="Genomic_DNA"/>
</dbReference>
<dbReference type="InterPro" id="IPR002560">
    <property type="entry name" value="Transposase_DDE"/>
</dbReference>
<evidence type="ECO:0000313" key="3">
    <source>
        <dbReference type="EMBL" id="MBI5251198.1"/>
    </source>
</evidence>
<sequence length="406" mass="46978">MSTSLLYHCFGITGRGIHYVRSRFDEGRTIFRIDQDPTTLACSVCGSRKVWKKGTVFRRFITLPIGLRATIIEFPIQRVFCLVCGLTRQVKIGFAEPDRRYTKRFERYVLDLSKHMTMKDVARHLGISWHTVKEIQKAHLRRHFSQPSLKGLRWIAIDEISVGRGHRYLTVVLDLVSGAVVFVGEGKGAKALEPFWRRLKSSRARIEAVAMDMSQAYISAVRSNLSHATIVFDHFHVIKLMNDKLTELRRDLYREATDLLQKDVLKGSRWLLLKNPENLRDDRNERVRLEEALSLNRPLATAYYMKEDLRLLWSFPNKASAEDHLQDWIARAEASGIRILKDVAKTLSTHRAGILAYYDHRISSGPLEGTNNKIKTLQRQAYGFRDQAFFMLRIYALHTTRYELVG</sequence>
<evidence type="ECO:0000259" key="2">
    <source>
        <dbReference type="Pfam" id="PF13542"/>
    </source>
</evidence>
<dbReference type="Proteomes" id="UP000807825">
    <property type="component" value="Unassembled WGS sequence"/>
</dbReference>
<protein>
    <submittedName>
        <fullName evidence="3">ISL3 family transposase</fullName>
    </submittedName>
</protein>
<feature type="domain" description="Transposase IS204/IS1001/IS1096/IS1165 helix-turn-helix" evidence="2">
    <location>
        <begin position="91"/>
        <end position="139"/>
    </location>
</feature>
<feature type="domain" description="Transposase IS204/IS1001/IS1096/IS1165 DDE" evidence="1">
    <location>
        <begin position="155"/>
        <end position="394"/>
    </location>
</feature>
<evidence type="ECO:0000313" key="4">
    <source>
        <dbReference type="Proteomes" id="UP000807825"/>
    </source>
</evidence>
<organism evidence="3 4">
    <name type="scientific">Desulfomonile tiedjei</name>
    <dbReference type="NCBI Taxonomy" id="2358"/>
    <lineage>
        <taxon>Bacteria</taxon>
        <taxon>Pseudomonadati</taxon>
        <taxon>Thermodesulfobacteriota</taxon>
        <taxon>Desulfomonilia</taxon>
        <taxon>Desulfomonilales</taxon>
        <taxon>Desulfomonilaceae</taxon>
        <taxon>Desulfomonile</taxon>
    </lineage>
</organism>
<dbReference type="NCBIfam" id="NF033550">
    <property type="entry name" value="transpos_ISL3"/>
    <property type="match status" value="1"/>
</dbReference>
<proteinExistence type="predicted"/>
<dbReference type="Pfam" id="PF13542">
    <property type="entry name" value="HTH_Tnp_ISL3"/>
    <property type="match status" value="1"/>
</dbReference>
<comment type="caution">
    <text evidence="3">The sequence shown here is derived from an EMBL/GenBank/DDBJ whole genome shotgun (WGS) entry which is preliminary data.</text>
</comment>
<accession>A0A9D6V3I3</accession>
<gene>
    <name evidence="3" type="ORF">HY912_17045</name>
</gene>